<feature type="compositionally biased region" description="Basic and acidic residues" evidence="1">
    <location>
        <begin position="174"/>
        <end position="188"/>
    </location>
</feature>
<dbReference type="Proteomes" id="UP001150217">
    <property type="component" value="Unassembled WGS sequence"/>
</dbReference>
<comment type="caution">
    <text evidence="2">The sequence shown here is derived from an EMBL/GenBank/DDBJ whole genome shotgun (WGS) entry which is preliminary data.</text>
</comment>
<reference evidence="2" key="1">
    <citation type="submission" date="2022-08" db="EMBL/GenBank/DDBJ databases">
        <title>A Global Phylogenomic Analysis of the Shiitake Genus Lentinula.</title>
        <authorList>
            <consortium name="DOE Joint Genome Institute"/>
            <person name="Sierra-Patev S."/>
            <person name="Min B."/>
            <person name="Naranjo-Ortiz M."/>
            <person name="Looney B."/>
            <person name="Konkel Z."/>
            <person name="Slot J.C."/>
            <person name="Sakamoto Y."/>
            <person name="Steenwyk J.L."/>
            <person name="Rokas A."/>
            <person name="Carro J."/>
            <person name="Camarero S."/>
            <person name="Ferreira P."/>
            <person name="Molpeceres G."/>
            <person name="Ruiz-Duenas F.J."/>
            <person name="Serrano A."/>
            <person name="Henrissat B."/>
            <person name="Drula E."/>
            <person name="Hughes K.W."/>
            <person name="Mata J.L."/>
            <person name="Ishikawa N.K."/>
            <person name="Vargas-Isla R."/>
            <person name="Ushijima S."/>
            <person name="Smith C.A."/>
            <person name="Ahrendt S."/>
            <person name="Andreopoulos W."/>
            <person name="He G."/>
            <person name="Labutti K."/>
            <person name="Lipzen A."/>
            <person name="Ng V."/>
            <person name="Riley R."/>
            <person name="Sandor L."/>
            <person name="Barry K."/>
            <person name="Martinez A.T."/>
            <person name="Xiao Y."/>
            <person name="Gibbons J.G."/>
            <person name="Terashima K."/>
            <person name="Grigoriev I.V."/>
            <person name="Hibbett D.S."/>
        </authorList>
    </citation>
    <scope>NUCLEOTIDE SEQUENCE</scope>
    <source>
        <strain evidence="2">RHP3577 ss4</strain>
    </source>
</reference>
<feature type="compositionally biased region" description="Basic residues" evidence="1">
    <location>
        <begin position="267"/>
        <end position="281"/>
    </location>
</feature>
<sequence length="304" mass="32727">MVEDDIEPEALQAQIDLSMSVTNDLVSSWMKPSNKPKTLYNQTLEAELKEYMRRPPRLGVGASIPESTSVSSRETARLKGSLVGKGKKRAREEEGETSSKPSDDEGESRAGAIRKKTVPNPFTMPTPKKKKLSQVGGTMNVNSGSIVKPPGNAGGDIKGQTSLAQVKEPIPESDVDRDKKKQETEDSRPPILVRKQNDSDMAEKTLPNSLNQTAPSPPSSPVSKRPHSHGPKSSQSDATHTVLNLNGPVGDPGSNSESNEAGASPSKPKKKRKKRKKKKKAQTIGTGEVLTLEVLTLEVSTPNP</sequence>
<feature type="region of interest" description="Disordered" evidence="1">
    <location>
        <begin position="53"/>
        <end position="285"/>
    </location>
</feature>
<gene>
    <name evidence="2" type="ORF">C8R41DRAFT_865251</name>
</gene>
<accession>A0ABQ8VRE8</accession>
<name>A0ABQ8VRE8_9AGAR</name>
<proteinExistence type="predicted"/>
<organism evidence="2 3">
    <name type="scientific">Lentinula lateritia</name>
    <dbReference type="NCBI Taxonomy" id="40482"/>
    <lineage>
        <taxon>Eukaryota</taxon>
        <taxon>Fungi</taxon>
        <taxon>Dikarya</taxon>
        <taxon>Basidiomycota</taxon>
        <taxon>Agaricomycotina</taxon>
        <taxon>Agaricomycetes</taxon>
        <taxon>Agaricomycetidae</taxon>
        <taxon>Agaricales</taxon>
        <taxon>Marasmiineae</taxon>
        <taxon>Omphalotaceae</taxon>
        <taxon>Lentinula</taxon>
    </lineage>
</organism>
<evidence type="ECO:0000256" key="1">
    <source>
        <dbReference type="SAM" id="MobiDB-lite"/>
    </source>
</evidence>
<dbReference type="EMBL" id="JANVFT010000019">
    <property type="protein sequence ID" value="KAJ4497774.1"/>
    <property type="molecule type" value="Genomic_DNA"/>
</dbReference>
<feature type="compositionally biased region" description="Polar residues" evidence="1">
    <location>
        <begin position="231"/>
        <end position="244"/>
    </location>
</feature>
<evidence type="ECO:0000313" key="2">
    <source>
        <dbReference type="EMBL" id="KAJ4497774.1"/>
    </source>
</evidence>
<keyword evidence="3" id="KW-1185">Reference proteome</keyword>
<feature type="compositionally biased region" description="Polar residues" evidence="1">
    <location>
        <begin position="135"/>
        <end position="145"/>
    </location>
</feature>
<protein>
    <submittedName>
        <fullName evidence="2">Uncharacterized protein</fullName>
    </submittedName>
</protein>
<evidence type="ECO:0000313" key="3">
    <source>
        <dbReference type="Proteomes" id="UP001150217"/>
    </source>
</evidence>